<dbReference type="InterPro" id="IPR000183">
    <property type="entry name" value="Orn/DAP/Arg_de-COase"/>
</dbReference>
<comment type="pathway">
    <text evidence="9 13 15">Amino-acid biosynthesis; L-lysine biosynthesis via DAP pathway; L-lysine from DL-2,6-diaminopimelate: step 1/1.</text>
</comment>
<dbReference type="EC" id="4.1.1.20" evidence="11 13"/>
<keyword evidence="5 13" id="KW-0663">Pyridoxal phosphate</keyword>
<dbReference type="SUPFAM" id="SSF51419">
    <property type="entry name" value="PLP-binding barrel"/>
    <property type="match status" value="1"/>
</dbReference>
<evidence type="ECO:0000256" key="7">
    <source>
        <dbReference type="ARBA" id="ARBA00023239"/>
    </source>
</evidence>
<protein>
    <recommendedName>
        <fullName evidence="12 13">Diaminopimelate decarboxylase</fullName>
        <shortName evidence="13">DAP decarboxylase</shortName>
        <shortName evidence="13">DAPDC</shortName>
        <ecNumber evidence="11 13">4.1.1.20</ecNumber>
    </recommendedName>
</protein>
<evidence type="ECO:0000313" key="19">
    <source>
        <dbReference type="Proteomes" id="UP001140978"/>
    </source>
</evidence>
<organism evidence="18 19">
    <name type="scientific">Vibrio aestuarianus</name>
    <dbReference type="NCBI Taxonomy" id="28171"/>
    <lineage>
        <taxon>Bacteria</taxon>
        <taxon>Pseudomonadati</taxon>
        <taxon>Pseudomonadota</taxon>
        <taxon>Gammaproteobacteria</taxon>
        <taxon>Vibrionales</taxon>
        <taxon>Vibrionaceae</taxon>
        <taxon>Vibrio</taxon>
    </lineage>
</organism>
<gene>
    <name evidence="13 18" type="primary">lysA</name>
    <name evidence="18" type="ORF">L9X51_11875</name>
</gene>
<dbReference type="InterPro" id="IPR002986">
    <property type="entry name" value="DAP_deCOOHase_LysA"/>
</dbReference>
<feature type="binding site" evidence="13">
    <location>
        <position position="372"/>
    </location>
    <ligand>
        <name>substrate</name>
    </ligand>
</feature>
<dbReference type="HAMAP" id="MF_02120">
    <property type="entry name" value="LysA"/>
    <property type="match status" value="1"/>
</dbReference>
<comment type="caution">
    <text evidence="18">The sequence shown here is derived from an EMBL/GenBank/DDBJ whole genome shotgun (WGS) entry which is preliminary data.</text>
</comment>
<dbReference type="PROSITE" id="PS00878">
    <property type="entry name" value="ODR_DC_2_1"/>
    <property type="match status" value="1"/>
</dbReference>
<dbReference type="NCBIfam" id="TIGR01048">
    <property type="entry name" value="lysA"/>
    <property type="match status" value="1"/>
</dbReference>
<evidence type="ECO:0000259" key="16">
    <source>
        <dbReference type="Pfam" id="PF00278"/>
    </source>
</evidence>
<keyword evidence="4 13" id="KW-0210">Decarboxylase</keyword>
<dbReference type="PRINTS" id="PR01181">
    <property type="entry name" value="DAPDCRBXLASE"/>
</dbReference>
<dbReference type="FunFam" id="3.20.20.10:FF:000003">
    <property type="entry name" value="Diaminopimelate decarboxylase"/>
    <property type="match status" value="1"/>
</dbReference>
<feature type="domain" description="Orn/DAP/Arg decarboxylase 2 N-terminal" evidence="17">
    <location>
        <begin position="36"/>
        <end position="282"/>
    </location>
</feature>
<feature type="active site" description="Proton donor" evidence="14">
    <location>
        <position position="344"/>
    </location>
</feature>
<feature type="binding site" evidence="13">
    <location>
        <position position="345"/>
    </location>
    <ligand>
        <name>substrate</name>
    </ligand>
</feature>
<reference evidence="18" key="1">
    <citation type="submission" date="2022-02" db="EMBL/GenBank/DDBJ databases">
        <title>Emergence and expansion in Europe of a Vibrio aestuarianus clonal complex pathogenic for oysters.</title>
        <authorList>
            <person name="Mesnil A."/>
            <person name="Travers M.-A."/>
        </authorList>
    </citation>
    <scope>NUCLEOTIDE SEQUENCE</scope>
    <source>
        <strain evidence="18">19_064_15T1</strain>
    </source>
</reference>
<evidence type="ECO:0000256" key="12">
    <source>
        <dbReference type="ARBA" id="ARBA00074972"/>
    </source>
</evidence>
<dbReference type="PROSITE" id="PS00879">
    <property type="entry name" value="ODR_DC_2_2"/>
    <property type="match status" value="1"/>
</dbReference>
<dbReference type="InterPro" id="IPR029066">
    <property type="entry name" value="PLP-binding_barrel"/>
</dbReference>
<dbReference type="InterPro" id="IPR022643">
    <property type="entry name" value="De-COase2_C"/>
</dbReference>
<proteinExistence type="inferred from homology"/>
<comment type="similarity">
    <text evidence="10 13">Belongs to the Orn/Lys/Arg decarboxylase class-II family. LysA subfamily.</text>
</comment>
<dbReference type="PRINTS" id="PR01179">
    <property type="entry name" value="ODADCRBXLASE"/>
</dbReference>
<evidence type="ECO:0000259" key="17">
    <source>
        <dbReference type="Pfam" id="PF02784"/>
    </source>
</evidence>
<evidence type="ECO:0000256" key="10">
    <source>
        <dbReference type="ARBA" id="ARBA00060983"/>
    </source>
</evidence>
<dbReference type="GO" id="GO:0030170">
    <property type="term" value="F:pyridoxal phosphate binding"/>
    <property type="evidence" value="ECO:0007669"/>
    <property type="project" value="UniProtKB-UniRule"/>
</dbReference>
<evidence type="ECO:0000256" key="15">
    <source>
        <dbReference type="RuleBase" id="RU003738"/>
    </source>
</evidence>
<comment type="catalytic activity">
    <reaction evidence="8 13 15">
        <text>meso-2,6-diaminopimelate + H(+) = L-lysine + CO2</text>
        <dbReference type="Rhea" id="RHEA:15101"/>
        <dbReference type="ChEBI" id="CHEBI:15378"/>
        <dbReference type="ChEBI" id="CHEBI:16526"/>
        <dbReference type="ChEBI" id="CHEBI:32551"/>
        <dbReference type="ChEBI" id="CHEBI:57791"/>
        <dbReference type="EC" id="4.1.1.20"/>
    </reaction>
</comment>
<feature type="binding site" evidence="13">
    <location>
        <position position="240"/>
    </location>
    <ligand>
        <name>pyridoxal 5'-phosphate</name>
        <dbReference type="ChEBI" id="CHEBI:597326"/>
    </ligand>
</feature>
<evidence type="ECO:0000256" key="13">
    <source>
        <dbReference type="HAMAP-Rule" id="MF_02120"/>
    </source>
</evidence>
<evidence type="ECO:0000313" key="18">
    <source>
        <dbReference type="EMBL" id="MDE1347126.1"/>
    </source>
</evidence>
<dbReference type="InterPro" id="IPR009006">
    <property type="entry name" value="Ala_racemase/Decarboxylase_C"/>
</dbReference>
<dbReference type="GO" id="GO:0009089">
    <property type="term" value="P:lysine biosynthetic process via diaminopimelate"/>
    <property type="evidence" value="ECO:0007669"/>
    <property type="project" value="UniProtKB-UniRule"/>
</dbReference>
<dbReference type="EMBL" id="JAKNAX010000030">
    <property type="protein sequence ID" value="MDE1347126.1"/>
    <property type="molecule type" value="Genomic_DNA"/>
</dbReference>
<evidence type="ECO:0000256" key="6">
    <source>
        <dbReference type="ARBA" id="ARBA00023154"/>
    </source>
</evidence>
<evidence type="ECO:0000256" key="8">
    <source>
        <dbReference type="ARBA" id="ARBA00050464"/>
    </source>
</evidence>
<feature type="binding site" evidence="13">
    <location>
        <position position="318"/>
    </location>
    <ligand>
        <name>substrate</name>
    </ligand>
</feature>
<evidence type="ECO:0000256" key="5">
    <source>
        <dbReference type="ARBA" id="ARBA00022898"/>
    </source>
</evidence>
<comment type="subunit">
    <text evidence="2 13">Homodimer.</text>
</comment>
<dbReference type="GO" id="GO:0008836">
    <property type="term" value="F:diaminopimelate decarboxylase activity"/>
    <property type="evidence" value="ECO:0007669"/>
    <property type="project" value="UniProtKB-UniRule"/>
</dbReference>
<feature type="binding site" evidence="13">
    <location>
        <position position="278"/>
    </location>
    <ligand>
        <name>substrate</name>
    </ligand>
</feature>
<dbReference type="AlphaFoldDB" id="A0A9X4F8P2"/>
<dbReference type="Pfam" id="PF00278">
    <property type="entry name" value="Orn_DAP_Arg_deC"/>
    <property type="match status" value="1"/>
</dbReference>
<dbReference type="FunFam" id="2.40.37.10:FF:000003">
    <property type="entry name" value="Diaminopimelate decarboxylase"/>
    <property type="match status" value="1"/>
</dbReference>
<feature type="domain" description="Orn/DAP/Arg decarboxylase 2 C-terminal" evidence="16">
    <location>
        <begin position="31"/>
        <end position="370"/>
    </location>
</feature>
<dbReference type="InterPro" id="IPR022644">
    <property type="entry name" value="De-COase2_N"/>
</dbReference>
<evidence type="ECO:0000256" key="4">
    <source>
        <dbReference type="ARBA" id="ARBA00022793"/>
    </source>
</evidence>
<evidence type="ECO:0000256" key="3">
    <source>
        <dbReference type="ARBA" id="ARBA00022605"/>
    </source>
</evidence>
<evidence type="ECO:0000256" key="9">
    <source>
        <dbReference type="ARBA" id="ARBA00060643"/>
    </source>
</evidence>
<dbReference type="PANTHER" id="PTHR43727:SF2">
    <property type="entry name" value="GROUP IV DECARBOXYLASE"/>
    <property type="match status" value="1"/>
</dbReference>
<accession>A0A9X4F8P2</accession>
<comment type="cofactor">
    <cofactor evidence="1 13 14 15">
        <name>pyridoxal 5'-phosphate</name>
        <dbReference type="ChEBI" id="CHEBI:597326"/>
    </cofactor>
</comment>
<feature type="binding site" evidence="13">
    <location>
        <position position="314"/>
    </location>
    <ligand>
        <name>substrate</name>
    </ligand>
</feature>
<keyword evidence="6 13" id="KW-0457">Lysine biosynthesis</keyword>
<comment type="function">
    <text evidence="13">Specifically catalyzes the decarboxylation of meso-diaminopimelate (meso-DAP) to L-lysine.</text>
</comment>
<dbReference type="Gene3D" id="2.40.37.10">
    <property type="entry name" value="Lyase, Ornithine Decarboxylase, Chain A, domain 1"/>
    <property type="match status" value="1"/>
</dbReference>
<keyword evidence="7 13" id="KW-0456">Lyase</keyword>
<dbReference type="SUPFAM" id="SSF50621">
    <property type="entry name" value="Alanine racemase C-terminal domain-like"/>
    <property type="match status" value="1"/>
</dbReference>
<sequence length="417" mass="45919">MDYFNYQDDGQLWAENVSLSHLAEQFGTPLYVYSRATLERHWHAFDESVGEHPHLVCYAVKANSNLGVLNTLARLGSGFDIVSGGELERVVAAGGDPSKVVFSGVGKTEAEMKRALELKIKCFNVESEPELERLNKVAGELGVKAPISLRINPDVDAQTHPYISTGLRDNKFGIAFDRAPDVYRLAQSLENLSIHGIDCHIGSQLTAIAPFIDATDRLLALIDDLKHQGINIKHLDVGGGLGVVYRDELPPQPSDYAKTLLARLKNHQDLELIFEPGRAIAANAGVLLTRVEFLKHTEHKNFAIIDAAMNDLMRPALYQAWQDIVPVAPRQGEASTYDLVGPICETGDFLGKDRSLVLAEGDLLAVRSAGAYGFVMSSNYNTRTRVAEVMVDGSQHHLVRQREELSSLWALESILPE</sequence>
<dbReference type="InterPro" id="IPR022653">
    <property type="entry name" value="De-COase2_pyr-phos_BS"/>
</dbReference>
<dbReference type="InterPro" id="IPR022657">
    <property type="entry name" value="De-COase2_CS"/>
</dbReference>
<feature type="modified residue" description="N6-(pyridoxal phosphate)lysine" evidence="13 14">
    <location>
        <position position="61"/>
    </location>
</feature>
<feature type="binding site" evidence="13">
    <location>
        <begin position="275"/>
        <end position="278"/>
    </location>
    <ligand>
        <name>pyridoxal 5'-phosphate</name>
        <dbReference type="ChEBI" id="CHEBI:597326"/>
    </ligand>
</feature>
<dbReference type="RefSeq" id="WP_274676116.1">
    <property type="nucleotide sequence ID" value="NZ_JAKNAX010000030.1"/>
</dbReference>
<name>A0A9X4F8P2_9VIBR</name>
<evidence type="ECO:0000256" key="1">
    <source>
        <dbReference type="ARBA" id="ARBA00001933"/>
    </source>
</evidence>
<keyword evidence="3 13" id="KW-0028">Amino-acid biosynthesis</keyword>
<dbReference type="Proteomes" id="UP001140978">
    <property type="component" value="Unassembled WGS sequence"/>
</dbReference>
<dbReference type="Pfam" id="PF02784">
    <property type="entry name" value="Orn_Arg_deC_N"/>
    <property type="match status" value="1"/>
</dbReference>
<evidence type="ECO:0000256" key="11">
    <source>
        <dbReference type="ARBA" id="ARBA00066427"/>
    </source>
</evidence>
<dbReference type="Gene3D" id="3.20.20.10">
    <property type="entry name" value="Alanine racemase"/>
    <property type="match status" value="1"/>
</dbReference>
<evidence type="ECO:0000256" key="2">
    <source>
        <dbReference type="ARBA" id="ARBA00011738"/>
    </source>
</evidence>
<dbReference type="CDD" id="cd06828">
    <property type="entry name" value="PLPDE_III_DapDC"/>
    <property type="match status" value="1"/>
</dbReference>
<feature type="binding site" evidence="13">
    <location>
        <position position="372"/>
    </location>
    <ligand>
        <name>pyridoxal 5'-phosphate</name>
        <dbReference type="ChEBI" id="CHEBI:597326"/>
    </ligand>
</feature>
<dbReference type="PANTHER" id="PTHR43727">
    <property type="entry name" value="DIAMINOPIMELATE DECARBOXYLASE"/>
    <property type="match status" value="1"/>
</dbReference>
<evidence type="ECO:0000256" key="14">
    <source>
        <dbReference type="PIRSR" id="PIRSR600183-50"/>
    </source>
</evidence>